<reference evidence="6 7" key="2">
    <citation type="submission" date="2009-11" db="EMBL/GenBank/DDBJ databases">
        <title>The Genome Sequence of Allomyces macrogynus strain ATCC 38327.</title>
        <authorList>
            <consortium name="The Broad Institute Genome Sequencing Platform"/>
            <person name="Russ C."/>
            <person name="Cuomo C."/>
            <person name="Shea T."/>
            <person name="Young S.K."/>
            <person name="Zeng Q."/>
            <person name="Koehrsen M."/>
            <person name="Haas B."/>
            <person name="Borodovsky M."/>
            <person name="Guigo R."/>
            <person name="Alvarado L."/>
            <person name="Berlin A."/>
            <person name="Borenstein D."/>
            <person name="Chen Z."/>
            <person name="Engels R."/>
            <person name="Freedman E."/>
            <person name="Gellesch M."/>
            <person name="Goldberg J."/>
            <person name="Griggs A."/>
            <person name="Gujja S."/>
            <person name="Heiman D."/>
            <person name="Hepburn T."/>
            <person name="Howarth C."/>
            <person name="Jen D."/>
            <person name="Larson L."/>
            <person name="Lewis B."/>
            <person name="Mehta T."/>
            <person name="Park D."/>
            <person name="Pearson M."/>
            <person name="Roberts A."/>
            <person name="Saif S."/>
            <person name="Shenoy N."/>
            <person name="Sisk P."/>
            <person name="Stolte C."/>
            <person name="Sykes S."/>
            <person name="Walk T."/>
            <person name="White J."/>
            <person name="Yandava C."/>
            <person name="Burger G."/>
            <person name="Gray M.W."/>
            <person name="Holland P.W.H."/>
            <person name="King N."/>
            <person name="Lang F.B.F."/>
            <person name="Roger A.J."/>
            <person name="Ruiz-Trillo I."/>
            <person name="Lander E."/>
            <person name="Nusbaum C."/>
        </authorList>
    </citation>
    <scope>NUCLEOTIDE SEQUENCE [LARGE SCALE GENOMIC DNA]</scope>
    <source>
        <strain evidence="6 7">ATCC 38327</strain>
    </source>
</reference>
<feature type="domain" description="Exonuclease" evidence="5">
    <location>
        <begin position="101"/>
        <end position="276"/>
    </location>
</feature>
<keyword evidence="2" id="KW-0540">Nuclease</keyword>
<dbReference type="VEuPathDB" id="FungiDB:AMAG_06239"/>
<dbReference type="InterPro" id="IPR022894">
    <property type="entry name" value="Oligoribonuclease"/>
</dbReference>
<dbReference type="GO" id="GO:0000175">
    <property type="term" value="F:3'-5'-RNA exonuclease activity"/>
    <property type="evidence" value="ECO:0007669"/>
    <property type="project" value="InterPro"/>
</dbReference>
<dbReference type="CDD" id="cd06135">
    <property type="entry name" value="Orn"/>
    <property type="match status" value="1"/>
</dbReference>
<dbReference type="OMA" id="YMPLVNN"/>
<dbReference type="InterPro" id="IPR012337">
    <property type="entry name" value="RNaseH-like_sf"/>
</dbReference>
<keyword evidence="4" id="KW-0269">Exonuclease</keyword>
<dbReference type="PANTHER" id="PTHR11046">
    <property type="entry name" value="OLIGORIBONUCLEASE, MITOCHONDRIAL"/>
    <property type="match status" value="1"/>
</dbReference>
<protein>
    <recommendedName>
        <fullName evidence="5">Exonuclease domain-containing protein</fullName>
    </recommendedName>
</protein>
<dbReference type="EMBL" id="GG745338">
    <property type="protein sequence ID" value="KNE61409.1"/>
    <property type="molecule type" value="Genomic_DNA"/>
</dbReference>
<evidence type="ECO:0000256" key="2">
    <source>
        <dbReference type="ARBA" id="ARBA00022722"/>
    </source>
</evidence>
<comment type="similarity">
    <text evidence="1">Belongs to the oligoribonuclease family.</text>
</comment>
<keyword evidence="7" id="KW-1185">Reference proteome</keyword>
<dbReference type="STRING" id="578462.A0A0L0SG34"/>
<sequence length="279" mass="30812">MLQARFITAASIRATRPHCQHPAADLSRRNLLVTDTLWRRIAAPAPRPFSTISCAHLRPLARTAAATLPFCRVMSTAQSAKPSSGSASAAPAAPATPVARPLVWVDCEMTGLNLSRDFIIEIACIITDGHLNFVAEMPEIIIHQPASVLDGMDAWCTEQHGKSGLTAAVTASTVSMADAETQVLEFIQRYVPDKGVGVLAGNSVHSDKQFLQKDMPRLVNHLSYRIVDVSTIKELASRWYPAKFQQKPIKKTAHRALDDIRESIEELRWYQQHLFVPIE</sequence>
<evidence type="ECO:0000256" key="3">
    <source>
        <dbReference type="ARBA" id="ARBA00022801"/>
    </source>
</evidence>
<proteinExistence type="inferred from homology"/>
<dbReference type="NCBIfam" id="NF003765">
    <property type="entry name" value="PRK05359.1"/>
    <property type="match status" value="1"/>
</dbReference>
<evidence type="ECO:0000259" key="5">
    <source>
        <dbReference type="SMART" id="SM00479"/>
    </source>
</evidence>
<name>A0A0L0SG34_ALLM3</name>
<keyword evidence="3" id="KW-0378">Hydrolase</keyword>
<dbReference type="InterPro" id="IPR036397">
    <property type="entry name" value="RNaseH_sf"/>
</dbReference>
<dbReference type="SMART" id="SM00479">
    <property type="entry name" value="EXOIII"/>
    <property type="match status" value="1"/>
</dbReference>
<evidence type="ECO:0000313" key="6">
    <source>
        <dbReference type="EMBL" id="KNE61409.1"/>
    </source>
</evidence>
<dbReference type="GO" id="GO:0003676">
    <property type="term" value="F:nucleic acid binding"/>
    <property type="evidence" value="ECO:0007669"/>
    <property type="project" value="InterPro"/>
</dbReference>
<reference evidence="6 7" key="1">
    <citation type="submission" date="2009-11" db="EMBL/GenBank/DDBJ databases">
        <title>Annotation of Allomyces macrogynus ATCC 38327.</title>
        <authorList>
            <consortium name="The Broad Institute Genome Sequencing Platform"/>
            <person name="Russ C."/>
            <person name="Cuomo C."/>
            <person name="Burger G."/>
            <person name="Gray M.W."/>
            <person name="Holland P.W.H."/>
            <person name="King N."/>
            <person name="Lang F.B.F."/>
            <person name="Roger A.J."/>
            <person name="Ruiz-Trillo I."/>
            <person name="Young S.K."/>
            <person name="Zeng Q."/>
            <person name="Gargeya S."/>
            <person name="Fitzgerald M."/>
            <person name="Haas B."/>
            <person name="Abouelleil A."/>
            <person name="Alvarado L."/>
            <person name="Arachchi H.M."/>
            <person name="Berlin A."/>
            <person name="Chapman S.B."/>
            <person name="Gearin G."/>
            <person name="Goldberg J."/>
            <person name="Griggs A."/>
            <person name="Gujja S."/>
            <person name="Hansen M."/>
            <person name="Heiman D."/>
            <person name="Howarth C."/>
            <person name="Larimer J."/>
            <person name="Lui A."/>
            <person name="MacDonald P.J.P."/>
            <person name="McCowen C."/>
            <person name="Montmayeur A."/>
            <person name="Murphy C."/>
            <person name="Neiman D."/>
            <person name="Pearson M."/>
            <person name="Priest M."/>
            <person name="Roberts A."/>
            <person name="Saif S."/>
            <person name="Shea T."/>
            <person name="Sisk P."/>
            <person name="Stolte C."/>
            <person name="Sykes S."/>
            <person name="Wortman J."/>
            <person name="Nusbaum C."/>
            <person name="Birren B."/>
        </authorList>
    </citation>
    <scope>NUCLEOTIDE SEQUENCE [LARGE SCALE GENOMIC DNA]</scope>
    <source>
        <strain evidence="6 7">ATCC 38327</strain>
    </source>
</reference>
<dbReference type="PANTHER" id="PTHR11046:SF0">
    <property type="entry name" value="OLIGORIBONUCLEASE, MITOCHONDRIAL"/>
    <property type="match status" value="1"/>
</dbReference>
<accession>A0A0L0SG34</accession>
<dbReference type="Pfam" id="PF00929">
    <property type="entry name" value="RNase_T"/>
    <property type="match status" value="1"/>
</dbReference>
<dbReference type="Gene3D" id="3.30.420.10">
    <property type="entry name" value="Ribonuclease H-like superfamily/Ribonuclease H"/>
    <property type="match status" value="1"/>
</dbReference>
<dbReference type="FunFam" id="3.30.420.10:FF:000003">
    <property type="entry name" value="Oligoribonuclease"/>
    <property type="match status" value="1"/>
</dbReference>
<dbReference type="eggNOG" id="KOG3242">
    <property type="taxonomic scope" value="Eukaryota"/>
</dbReference>
<gene>
    <name evidence="6" type="ORF">AMAG_06239</name>
</gene>
<dbReference type="InterPro" id="IPR013520">
    <property type="entry name" value="Ribonucl_H"/>
</dbReference>
<organism evidence="6 7">
    <name type="scientific">Allomyces macrogynus (strain ATCC 38327)</name>
    <name type="common">Allomyces javanicus var. macrogynus</name>
    <dbReference type="NCBI Taxonomy" id="578462"/>
    <lineage>
        <taxon>Eukaryota</taxon>
        <taxon>Fungi</taxon>
        <taxon>Fungi incertae sedis</taxon>
        <taxon>Blastocladiomycota</taxon>
        <taxon>Blastocladiomycetes</taxon>
        <taxon>Blastocladiales</taxon>
        <taxon>Blastocladiaceae</taxon>
        <taxon>Allomyces</taxon>
    </lineage>
</organism>
<evidence type="ECO:0000313" key="7">
    <source>
        <dbReference type="Proteomes" id="UP000054350"/>
    </source>
</evidence>
<evidence type="ECO:0000256" key="1">
    <source>
        <dbReference type="ARBA" id="ARBA00009921"/>
    </source>
</evidence>
<dbReference type="SUPFAM" id="SSF53098">
    <property type="entry name" value="Ribonuclease H-like"/>
    <property type="match status" value="1"/>
</dbReference>
<evidence type="ECO:0000256" key="4">
    <source>
        <dbReference type="ARBA" id="ARBA00022839"/>
    </source>
</evidence>
<dbReference type="OrthoDB" id="270189at2759"/>
<dbReference type="Proteomes" id="UP000054350">
    <property type="component" value="Unassembled WGS sequence"/>
</dbReference>
<dbReference type="GO" id="GO:0005739">
    <property type="term" value="C:mitochondrion"/>
    <property type="evidence" value="ECO:0007669"/>
    <property type="project" value="TreeGrafter"/>
</dbReference>
<dbReference type="AlphaFoldDB" id="A0A0L0SG34"/>